<protein>
    <submittedName>
        <fullName evidence="1">MED15 isoform 21</fullName>
    </submittedName>
</protein>
<evidence type="ECO:0000313" key="1">
    <source>
        <dbReference type="EMBL" id="PNI12424.1"/>
    </source>
</evidence>
<gene>
    <name evidence="1" type="ORF">CK820_G0054422</name>
</gene>
<proteinExistence type="predicted"/>
<evidence type="ECO:0000313" key="2">
    <source>
        <dbReference type="Proteomes" id="UP000236370"/>
    </source>
</evidence>
<dbReference type="AlphaFoldDB" id="A0A2J8IPH0"/>
<dbReference type="SMR" id="A0A2J8IPH0"/>
<dbReference type="EMBL" id="NBAG03000662">
    <property type="protein sequence ID" value="PNI12424.1"/>
    <property type="molecule type" value="Genomic_DNA"/>
</dbReference>
<accession>A0A2J8IPH0</accession>
<reference evidence="1 2" key="1">
    <citation type="submission" date="2017-12" db="EMBL/GenBank/DDBJ databases">
        <title>High-resolution comparative analysis of great ape genomes.</title>
        <authorList>
            <person name="Pollen A."/>
            <person name="Hastie A."/>
            <person name="Hormozdiari F."/>
            <person name="Dougherty M."/>
            <person name="Liu R."/>
            <person name="Chaisson M."/>
            <person name="Hoppe E."/>
            <person name="Hill C."/>
            <person name="Pang A."/>
            <person name="Hillier L."/>
            <person name="Baker C."/>
            <person name="Armstrong J."/>
            <person name="Shendure J."/>
            <person name="Paten B."/>
            <person name="Wilson R."/>
            <person name="Chao H."/>
            <person name="Schneider V."/>
            <person name="Ventura M."/>
            <person name="Kronenberg Z."/>
            <person name="Murali S."/>
            <person name="Gordon D."/>
            <person name="Cantsilieris S."/>
            <person name="Munson K."/>
            <person name="Nelson B."/>
            <person name="Raja A."/>
            <person name="Underwood J."/>
            <person name="Diekhans M."/>
            <person name="Fiddes I."/>
            <person name="Haussler D."/>
            <person name="Eichler E."/>
        </authorList>
    </citation>
    <scope>NUCLEOTIDE SEQUENCE [LARGE SCALE GENOMIC DNA]</scope>
    <source>
        <strain evidence="1">Yerkes chimp pedigree #C0471</strain>
    </source>
</reference>
<dbReference type="Proteomes" id="UP000236370">
    <property type="component" value="Unassembled WGS sequence"/>
</dbReference>
<sequence length="36" mass="4190">MGFSSDEYLSLVARLIIHFRDIRTVAWLVHTVLWGS</sequence>
<organism evidence="1 2">
    <name type="scientific">Pan troglodytes</name>
    <name type="common">Chimpanzee</name>
    <dbReference type="NCBI Taxonomy" id="9598"/>
    <lineage>
        <taxon>Eukaryota</taxon>
        <taxon>Metazoa</taxon>
        <taxon>Chordata</taxon>
        <taxon>Craniata</taxon>
        <taxon>Vertebrata</taxon>
        <taxon>Euteleostomi</taxon>
        <taxon>Mammalia</taxon>
        <taxon>Eutheria</taxon>
        <taxon>Euarchontoglires</taxon>
        <taxon>Primates</taxon>
        <taxon>Haplorrhini</taxon>
        <taxon>Catarrhini</taxon>
        <taxon>Hominidae</taxon>
        <taxon>Pan</taxon>
    </lineage>
</organism>
<comment type="caution">
    <text evidence="1">The sequence shown here is derived from an EMBL/GenBank/DDBJ whole genome shotgun (WGS) entry which is preliminary data.</text>
</comment>
<name>A0A2J8IPH0_PANTR</name>